<evidence type="ECO:0000313" key="1">
    <source>
        <dbReference type="EMBL" id="OZT76895.1"/>
    </source>
</evidence>
<accession>A0A265E5X2</accession>
<name>A0A265E5X2_9STAP</name>
<evidence type="ECO:0000313" key="2">
    <source>
        <dbReference type="Proteomes" id="UP000216682"/>
    </source>
</evidence>
<gene>
    <name evidence="1" type="ORF">CFN03_07390</name>
</gene>
<dbReference type="RefSeq" id="WP_094906464.1">
    <property type="nucleotide sequence ID" value="NZ_NPEZ01000003.1"/>
</dbReference>
<sequence>MSVEKMSNTKNTVTVQISIDEIRAFDEMVEADLYELTLKSKEDYMRFQNLENRLIEGRNMHLSIPAPVFFSTSHDQLSSRWLVRNITRQDEKVRLSIYGIGVLSDLMEMNNRRVIDRFKENNREEWAPLNETGYKLAEMSEKLIDELNVALFENKKLKRILEKKNMQ</sequence>
<comment type="caution">
    <text evidence="1">The sequence shown here is derived from an EMBL/GenBank/DDBJ whole genome shotgun (WGS) entry which is preliminary data.</text>
</comment>
<organism evidence="1 2">
    <name type="scientific">Salinicoccus roseus</name>
    <dbReference type="NCBI Taxonomy" id="45670"/>
    <lineage>
        <taxon>Bacteria</taxon>
        <taxon>Bacillati</taxon>
        <taxon>Bacillota</taxon>
        <taxon>Bacilli</taxon>
        <taxon>Bacillales</taxon>
        <taxon>Staphylococcaceae</taxon>
        <taxon>Salinicoccus</taxon>
    </lineage>
</organism>
<dbReference type="EMBL" id="NPEZ01000003">
    <property type="protein sequence ID" value="OZT76895.1"/>
    <property type="molecule type" value="Genomic_DNA"/>
</dbReference>
<protein>
    <submittedName>
        <fullName evidence="1">Uncharacterized protein</fullName>
    </submittedName>
</protein>
<dbReference type="Proteomes" id="UP000216682">
    <property type="component" value="Unassembled WGS sequence"/>
</dbReference>
<proteinExistence type="predicted"/>
<reference evidence="1 2" key="1">
    <citation type="submission" date="2017-07" db="EMBL/GenBank/DDBJ databases">
        <title>Shotgun whole genome sequences of three halophilic bacterial isolates.</title>
        <authorList>
            <person name="Pozzo T."/>
            <person name="Higdon S.M."/>
            <person name="Quillaguaman J."/>
        </authorList>
    </citation>
    <scope>NUCLEOTIDE SEQUENCE [LARGE SCALE GENOMIC DNA]</scope>
    <source>
        <strain evidence="1 2">BU-1</strain>
    </source>
</reference>
<dbReference type="AlphaFoldDB" id="A0A265E5X2"/>